<dbReference type="InterPro" id="IPR011006">
    <property type="entry name" value="CheY-like_superfamily"/>
</dbReference>
<gene>
    <name evidence="1" type="ORF">BKE38_12560</name>
</gene>
<keyword evidence="2" id="KW-1185">Reference proteome</keyword>
<dbReference type="EMBL" id="MLCO01000105">
    <property type="protein sequence ID" value="ONG53287.1"/>
    <property type="molecule type" value="Genomic_DNA"/>
</dbReference>
<dbReference type="Proteomes" id="UP000188879">
    <property type="component" value="Unassembled WGS sequence"/>
</dbReference>
<name>A0A1V2H2K4_9PROT</name>
<proteinExistence type="predicted"/>
<comment type="caution">
    <text evidence="1">The sequence shown here is derived from an EMBL/GenBank/DDBJ whole genome shotgun (WGS) entry which is preliminary data.</text>
</comment>
<evidence type="ECO:0000313" key="1">
    <source>
        <dbReference type="EMBL" id="ONG53287.1"/>
    </source>
</evidence>
<reference evidence="1 2" key="1">
    <citation type="submission" date="2016-10" db="EMBL/GenBank/DDBJ databases">
        <title>Draft Genome sequence of Roseomonas sp. strain M3.</title>
        <authorList>
            <person name="Subhash Y."/>
            <person name="Lee S."/>
        </authorList>
    </citation>
    <scope>NUCLEOTIDE SEQUENCE [LARGE SCALE GENOMIC DNA]</scope>
    <source>
        <strain evidence="1 2">M3</strain>
    </source>
</reference>
<accession>A0A1V2H2K4</accession>
<dbReference type="SUPFAM" id="SSF52172">
    <property type="entry name" value="CheY-like"/>
    <property type="match status" value="1"/>
</dbReference>
<organism evidence="1 2">
    <name type="scientific">Teichococcus deserti</name>
    <dbReference type="NCBI Taxonomy" id="1817963"/>
    <lineage>
        <taxon>Bacteria</taxon>
        <taxon>Pseudomonadati</taxon>
        <taxon>Pseudomonadota</taxon>
        <taxon>Alphaproteobacteria</taxon>
        <taxon>Acetobacterales</taxon>
        <taxon>Roseomonadaceae</taxon>
        <taxon>Roseomonas</taxon>
    </lineage>
</organism>
<dbReference type="Gene3D" id="3.40.50.2300">
    <property type="match status" value="1"/>
</dbReference>
<sequence>MDFSFMLRGRRILVVETNYYSAMELALSLHEMGATILGPVPSEDAALDILLLGNVDFVVFNAQLRDHRVALLAECLRRQNVPSMMVNDVPLSSGDSLCQGRPQMLHPVAHGRFHKVVEELLAM</sequence>
<protein>
    <recommendedName>
        <fullName evidence="3">Response regulatory domain-containing protein</fullName>
    </recommendedName>
</protein>
<dbReference type="AlphaFoldDB" id="A0A1V2H2K4"/>
<evidence type="ECO:0008006" key="3">
    <source>
        <dbReference type="Google" id="ProtNLM"/>
    </source>
</evidence>
<evidence type="ECO:0000313" key="2">
    <source>
        <dbReference type="Proteomes" id="UP000188879"/>
    </source>
</evidence>